<keyword evidence="1" id="KW-0175">Coiled coil</keyword>
<feature type="coiled-coil region" evidence="1">
    <location>
        <begin position="95"/>
        <end position="129"/>
    </location>
</feature>
<evidence type="ECO:0000313" key="3">
    <source>
        <dbReference type="Proteomes" id="UP001148018"/>
    </source>
</evidence>
<dbReference type="EMBL" id="JANIIK010000506">
    <property type="protein sequence ID" value="KAJ3583190.1"/>
    <property type="molecule type" value="Genomic_DNA"/>
</dbReference>
<dbReference type="AlphaFoldDB" id="A0A9Q0DA20"/>
<protein>
    <recommendedName>
        <fullName evidence="4">GRIP1-associated protein 1</fullName>
    </recommendedName>
</protein>
<evidence type="ECO:0000256" key="1">
    <source>
        <dbReference type="SAM" id="Coils"/>
    </source>
</evidence>
<dbReference type="GO" id="GO:0099158">
    <property type="term" value="P:regulation of recycling endosome localization within postsynapse"/>
    <property type="evidence" value="ECO:0007669"/>
    <property type="project" value="TreeGrafter"/>
</dbReference>
<keyword evidence="3" id="KW-1185">Reference proteome</keyword>
<dbReference type="GO" id="GO:0098837">
    <property type="term" value="C:postsynaptic recycling endosome"/>
    <property type="evidence" value="ECO:0007669"/>
    <property type="project" value="TreeGrafter"/>
</dbReference>
<dbReference type="GO" id="GO:0098978">
    <property type="term" value="C:glutamatergic synapse"/>
    <property type="evidence" value="ECO:0007669"/>
    <property type="project" value="TreeGrafter"/>
</dbReference>
<evidence type="ECO:0000313" key="2">
    <source>
        <dbReference type="EMBL" id="KAJ3583190.1"/>
    </source>
</evidence>
<dbReference type="GO" id="GO:0098998">
    <property type="term" value="C:extrinsic component of postsynaptic early endosome membrane"/>
    <property type="evidence" value="ECO:0007669"/>
    <property type="project" value="TreeGrafter"/>
</dbReference>
<accession>A0A9Q0DA20</accession>
<sequence>MAMAQALSEEEFHRMQAQLLELRTQNYQLSDDLRKNSAELTGLRQKTQVLERDFGKVQKALSKSKKAQEVEALLGETSMLQGKLHSQEEDFRLQNSTLMTELSKLCTQIEQLEQDNQRLKESSSACRQKTPPCRRKWLPCRSRSEKSVEKVVGMQAGWSALCPLTPCFGAELEVALNTEQEEKRLLRQHIHTLEEDVYKKKQESFQHLQGEKEVLYNDSRTKIDEINQKKEEELNSMNLRIHKLQTDLMTANLTLQSKEKEHELSLHTLRDQAASQSAVSQEQVEIILQESDALRTNLAALEQQQAALSVELQQRREEQEALLAQRDDLTSQIQVMLDDVATQLNQEKCGHKEALSDLKLQHEKEVNTARPHP</sequence>
<dbReference type="Gene3D" id="1.10.287.1490">
    <property type="match status" value="1"/>
</dbReference>
<evidence type="ECO:0008006" key="4">
    <source>
        <dbReference type="Google" id="ProtNLM"/>
    </source>
</evidence>
<dbReference type="GO" id="GO:1905244">
    <property type="term" value="P:regulation of modification of synaptic structure"/>
    <property type="evidence" value="ECO:0007669"/>
    <property type="project" value="TreeGrafter"/>
</dbReference>
<dbReference type="Proteomes" id="UP001148018">
    <property type="component" value="Unassembled WGS sequence"/>
</dbReference>
<dbReference type="PANTHER" id="PTHR18978">
    <property type="entry name" value="GRIP-1 ASSOCIATED PROTEIN 1"/>
    <property type="match status" value="1"/>
</dbReference>
<reference evidence="2" key="1">
    <citation type="submission" date="2022-07" db="EMBL/GenBank/DDBJ databases">
        <title>Chromosome-level genome of Muraenolepis orangiensis.</title>
        <authorList>
            <person name="Kim J."/>
        </authorList>
    </citation>
    <scope>NUCLEOTIDE SEQUENCE</scope>
    <source>
        <strain evidence="2">KU_S4_2022</strain>
        <tissue evidence="2">Muscle</tissue>
    </source>
</reference>
<dbReference type="OrthoDB" id="6269447at2759"/>
<dbReference type="PANTHER" id="PTHR18978:SF1">
    <property type="entry name" value="GRIP1-ASSOCIATED PROTEIN 1"/>
    <property type="match status" value="1"/>
</dbReference>
<dbReference type="GO" id="GO:0098887">
    <property type="term" value="P:neurotransmitter receptor transport, endosome to postsynaptic membrane"/>
    <property type="evidence" value="ECO:0007669"/>
    <property type="project" value="TreeGrafter"/>
</dbReference>
<gene>
    <name evidence="2" type="ORF">NHX12_034193</name>
</gene>
<dbReference type="GO" id="GO:0099152">
    <property type="term" value="P:regulation of neurotransmitter receptor transport, endosome to postsynaptic membrane"/>
    <property type="evidence" value="ECO:0007669"/>
    <property type="project" value="TreeGrafter"/>
</dbReference>
<feature type="coiled-coil region" evidence="1">
    <location>
        <begin position="227"/>
        <end position="332"/>
    </location>
</feature>
<dbReference type="InterPro" id="IPR026204">
    <property type="entry name" value="GRIPAP1"/>
</dbReference>
<proteinExistence type="predicted"/>
<name>A0A9Q0DA20_9TELE</name>
<organism evidence="2 3">
    <name type="scientific">Muraenolepis orangiensis</name>
    <name type="common">Patagonian moray cod</name>
    <dbReference type="NCBI Taxonomy" id="630683"/>
    <lineage>
        <taxon>Eukaryota</taxon>
        <taxon>Metazoa</taxon>
        <taxon>Chordata</taxon>
        <taxon>Craniata</taxon>
        <taxon>Vertebrata</taxon>
        <taxon>Euteleostomi</taxon>
        <taxon>Actinopterygii</taxon>
        <taxon>Neopterygii</taxon>
        <taxon>Teleostei</taxon>
        <taxon>Neoteleostei</taxon>
        <taxon>Acanthomorphata</taxon>
        <taxon>Zeiogadaria</taxon>
        <taxon>Gadariae</taxon>
        <taxon>Gadiformes</taxon>
        <taxon>Muraenolepidoidei</taxon>
        <taxon>Muraenolepididae</taxon>
        <taxon>Muraenolepis</taxon>
    </lineage>
</organism>
<comment type="caution">
    <text evidence="2">The sequence shown here is derived from an EMBL/GenBank/DDBJ whole genome shotgun (WGS) entry which is preliminary data.</text>
</comment>